<proteinExistence type="predicted"/>
<gene>
    <name evidence="1" type="ORF">PPOP_0762</name>
</gene>
<protein>
    <submittedName>
        <fullName evidence="1">Uncharacterized protein</fullName>
    </submittedName>
</protein>
<comment type="caution">
    <text evidence="1">The sequence shown here is derived from an EMBL/GenBank/DDBJ whole genome shotgun (WGS) entry which is preliminary data.</text>
</comment>
<reference evidence="1 2" key="1">
    <citation type="submission" date="2012-10" db="EMBL/GenBank/DDBJ databases">
        <title>Draft Genome Sequence of Paenibacillus popilliae ATCC 14706T.</title>
        <authorList>
            <person name="Iiyama K."/>
            <person name="Mori K."/>
            <person name="Mon H."/>
            <person name="Chieda Y."/>
            <person name="Lee J.M."/>
            <person name="Kusakabe T."/>
            <person name="Tashiro K."/>
            <person name="Asano S."/>
            <person name="Yasunaga-Aoki C."/>
            <person name="Shimizu S."/>
        </authorList>
    </citation>
    <scope>NUCLEOTIDE SEQUENCE [LARGE SCALE GENOMIC DNA]</scope>
    <source>
        <strain evidence="1 2">ATCC 14706</strain>
    </source>
</reference>
<dbReference type="Proteomes" id="UP000029453">
    <property type="component" value="Unassembled WGS sequence"/>
</dbReference>
<accession>M9L8C3</accession>
<dbReference type="AlphaFoldDB" id="M9L8C3"/>
<sequence>MKSLFYAFLVDCYRKRFADEEKLKSFVPKYISTEECKAIIETKD</sequence>
<organism evidence="1 2">
    <name type="scientific">Paenibacillus popilliae ATCC 14706</name>
    <dbReference type="NCBI Taxonomy" id="1212764"/>
    <lineage>
        <taxon>Bacteria</taxon>
        <taxon>Bacillati</taxon>
        <taxon>Bacillota</taxon>
        <taxon>Bacilli</taxon>
        <taxon>Bacillales</taxon>
        <taxon>Paenibacillaceae</taxon>
        <taxon>Paenibacillus</taxon>
    </lineage>
</organism>
<evidence type="ECO:0000313" key="1">
    <source>
        <dbReference type="EMBL" id="GAC41412.1"/>
    </source>
</evidence>
<evidence type="ECO:0000313" key="2">
    <source>
        <dbReference type="Proteomes" id="UP000029453"/>
    </source>
</evidence>
<keyword evidence="2" id="KW-1185">Reference proteome</keyword>
<name>M9L8C3_PAEPP</name>
<dbReference type="EMBL" id="BALG01000029">
    <property type="protein sequence ID" value="GAC41412.1"/>
    <property type="molecule type" value="Genomic_DNA"/>
</dbReference>